<gene>
    <name evidence="2" type="ORF">O0I10_010448</name>
</gene>
<sequence>MSAIGKRLCLLVVSTFIASRVVGYQATGDFSEECPPMQVSCRLVSGLYQQQTTACISLVPYQPSSHHPSGASHYLQFGEPPETKVPYRSIMSATRSRFIPLASASFRSSRGSDYRQFL</sequence>
<dbReference type="EMBL" id="JARTCD010000070">
    <property type="protein sequence ID" value="KAJ8653881.1"/>
    <property type="molecule type" value="Genomic_DNA"/>
</dbReference>
<comment type="caution">
    <text evidence="2">The sequence shown here is derived from an EMBL/GenBank/DDBJ whole genome shotgun (WGS) entry which is preliminary data.</text>
</comment>
<dbReference type="AlphaFoldDB" id="A0AAD7UVT2"/>
<keyword evidence="3" id="KW-1185">Reference proteome</keyword>
<evidence type="ECO:0000313" key="2">
    <source>
        <dbReference type="EMBL" id="KAJ8653881.1"/>
    </source>
</evidence>
<dbReference type="GeneID" id="83217851"/>
<proteinExistence type="predicted"/>
<name>A0AAD7UVT2_9FUNG</name>
<dbReference type="RefSeq" id="XP_058338795.1">
    <property type="nucleotide sequence ID" value="XM_058490428.1"/>
</dbReference>
<reference evidence="2 3" key="1">
    <citation type="submission" date="2023-03" db="EMBL/GenBank/DDBJ databases">
        <title>Genome sequence of Lichtheimia ornata CBS 291.66.</title>
        <authorList>
            <person name="Mohabir J.T."/>
            <person name="Shea T.P."/>
            <person name="Kurbessoian T."/>
            <person name="Berby B."/>
            <person name="Fontaine J."/>
            <person name="Livny J."/>
            <person name="Gnirke A."/>
            <person name="Stajich J.E."/>
            <person name="Cuomo C.A."/>
        </authorList>
    </citation>
    <scope>NUCLEOTIDE SEQUENCE [LARGE SCALE GENOMIC DNA]</scope>
    <source>
        <strain evidence="2">CBS 291.66</strain>
    </source>
</reference>
<dbReference type="Proteomes" id="UP001234581">
    <property type="component" value="Unassembled WGS sequence"/>
</dbReference>
<keyword evidence="1" id="KW-0732">Signal</keyword>
<evidence type="ECO:0008006" key="4">
    <source>
        <dbReference type="Google" id="ProtNLM"/>
    </source>
</evidence>
<feature type="signal peptide" evidence="1">
    <location>
        <begin position="1"/>
        <end position="23"/>
    </location>
</feature>
<protein>
    <recommendedName>
        <fullName evidence="4">Secreted protein</fullName>
    </recommendedName>
</protein>
<evidence type="ECO:0000256" key="1">
    <source>
        <dbReference type="SAM" id="SignalP"/>
    </source>
</evidence>
<evidence type="ECO:0000313" key="3">
    <source>
        <dbReference type="Proteomes" id="UP001234581"/>
    </source>
</evidence>
<organism evidence="2 3">
    <name type="scientific">Lichtheimia ornata</name>
    <dbReference type="NCBI Taxonomy" id="688661"/>
    <lineage>
        <taxon>Eukaryota</taxon>
        <taxon>Fungi</taxon>
        <taxon>Fungi incertae sedis</taxon>
        <taxon>Mucoromycota</taxon>
        <taxon>Mucoromycotina</taxon>
        <taxon>Mucoromycetes</taxon>
        <taxon>Mucorales</taxon>
        <taxon>Lichtheimiaceae</taxon>
        <taxon>Lichtheimia</taxon>
    </lineage>
</organism>
<accession>A0AAD7UVT2</accession>
<feature type="chain" id="PRO_5041915863" description="Secreted protein" evidence="1">
    <location>
        <begin position="24"/>
        <end position="118"/>
    </location>
</feature>